<keyword evidence="2" id="KW-1185">Reference proteome</keyword>
<protein>
    <submittedName>
        <fullName evidence="1">Uncharacterized protein</fullName>
    </submittedName>
</protein>
<evidence type="ECO:0000313" key="2">
    <source>
        <dbReference type="Proteomes" id="UP001482620"/>
    </source>
</evidence>
<proteinExistence type="predicted"/>
<evidence type="ECO:0000313" key="1">
    <source>
        <dbReference type="EMBL" id="MEQ2228523.1"/>
    </source>
</evidence>
<comment type="caution">
    <text evidence="1">The sequence shown here is derived from an EMBL/GenBank/DDBJ whole genome shotgun (WGS) entry which is preliminary data.</text>
</comment>
<reference evidence="1 2" key="1">
    <citation type="submission" date="2021-06" db="EMBL/GenBank/DDBJ databases">
        <authorList>
            <person name="Palmer J.M."/>
        </authorList>
    </citation>
    <scope>NUCLEOTIDE SEQUENCE [LARGE SCALE GENOMIC DNA]</scope>
    <source>
        <strain evidence="2">if_2019</strain>
        <tissue evidence="1">Muscle</tissue>
    </source>
</reference>
<accession>A0ABV0T9I1</accession>
<sequence>MNIRAGPKEERCKMSSYWLVPTDRLQESMEQQCYGPSSFLAVLGIEERPSVGPGIWLDCCLLIKNYHTCCCGPFSLPPEIFICLVCLLCLGCVRFA</sequence>
<name>A0ABV0T9I1_9TELE</name>
<dbReference type="EMBL" id="JAHRIQ010023864">
    <property type="protein sequence ID" value="MEQ2228523.1"/>
    <property type="molecule type" value="Genomic_DNA"/>
</dbReference>
<dbReference type="Proteomes" id="UP001482620">
    <property type="component" value="Unassembled WGS sequence"/>
</dbReference>
<gene>
    <name evidence="1" type="ORF">ILYODFUR_009803</name>
</gene>
<organism evidence="1 2">
    <name type="scientific">Ilyodon furcidens</name>
    <name type="common">goldbreast splitfin</name>
    <dbReference type="NCBI Taxonomy" id="33524"/>
    <lineage>
        <taxon>Eukaryota</taxon>
        <taxon>Metazoa</taxon>
        <taxon>Chordata</taxon>
        <taxon>Craniata</taxon>
        <taxon>Vertebrata</taxon>
        <taxon>Euteleostomi</taxon>
        <taxon>Actinopterygii</taxon>
        <taxon>Neopterygii</taxon>
        <taxon>Teleostei</taxon>
        <taxon>Neoteleostei</taxon>
        <taxon>Acanthomorphata</taxon>
        <taxon>Ovalentaria</taxon>
        <taxon>Atherinomorphae</taxon>
        <taxon>Cyprinodontiformes</taxon>
        <taxon>Goodeidae</taxon>
        <taxon>Ilyodon</taxon>
    </lineage>
</organism>